<protein>
    <submittedName>
        <fullName evidence="1">Uncharacterized protein</fullName>
    </submittedName>
</protein>
<reference evidence="1 2" key="1">
    <citation type="submission" date="2019-02" db="EMBL/GenBank/DDBJ databases">
        <title>Deep-cultivation of Planctomycetes and their phenomic and genomic characterization uncovers novel biology.</title>
        <authorList>
            <person name="Wiegand S."/>
            <person name="Jogler M."/>
            <person name="Boedeker C."/>
            <person name="Pinto D."/>
            <person name="Vollmers J."/>
            <person name="Rivas-Marin E."/>
            <person name="Kohn T."/>
            <person name="Peeters S.H."/>
            <person name="Heuer A."/>
            <person name="Rast P."/>
            <person name="Oberbeckmann S."/>
            <person name="Bunk B."/>
            <person name="Jeske O."/>
            <person name="Meyerdierks A."/>
            <person name="Storesund J.E."/>
            <person name="Kallscheuer N."/>
            <person name="Luecker S."/>
            <person name="Lage O.M."/>
            <person name="Pohl T."/>
            <person name="Merkel B.J."/>
            <person name="Hornburger P."/>
            <person name="Mueller R.-W."/>
            <person name="Bruemmer F."/>
            <person name="Labrenz M."/>
            <person name="Spormann A.M."/>
            <person name="Op den Camp H."/>
            <person name="Overmann J."/>
            <person name="Amann R."/>
            <person name="Jetten M.S.M."/>
            <person name="Mascher T."/>
            <person name="Medema M.H."/>
            <person name="Devos D.P."/>
            <person name="Kaster A.-K."/>
            <person name="Ovreas L."/>
            <person name="Rohde M."/>
            <person name="Galperin M.Y."/>
            <person name="Jogler C."/>
        </authorList>
    </citation>
    <scope>NUCLEOTIDE SEQUENCE [LARGE SCALE GENOMIC DNA]</scope>
    <source>
        <strain evidence="1 2">Pla163</strain>
    </source>
</reference>
<accession>A0A518D4A2</accession>
<proteinExistence type="predicted"/>
<name>A0A518D4A2_9BACT</name>
<dbReference type="AlphaFoldDB" id="A0A518D4A2"/>
<dbReference type="EMBL" id="CP036290">
    <property type="protein sequence ID" value="QDU86296.1"/>
    <property type="molecule type" value="Genomic_DNA"/>
</dbReference>
<dbReference type="Proteomes" id="UP000319342">
    <property type="component" value="Chromosome"/>
</dbReference>
<sequence length="167" mass="18616">MALRLIEGIPVDRARLRLTAQYQLTDRLSVGIEANPKDDDYGLLANYLVWTETDARPALMVGTSSDRIGTPDGRAYFATLSKNLRQATGLPISPYLGTAYGEFDDELVLIGGLRIDWAERFSTTTMWDSDNLHHTADYVWENGWRTGVVVIEQDGDHYVGLSIGTSF</sequence>
<keyword evidence="2" id="KW-1185">Reference proteome</keyword>
<organism evidence="1 2">
    <name type="scientific">Rohdeia mirabilis</name>
    <dbReference type="NCBI Taxonomy" id="2528008"/>
    <lineage>
        <taxon>Bacteria</taxon>
        <taxon>Pseudomonadati</taxon>
        <taxon>Planctomycetota</taxon>
        <taxon>Planctomycetia</taxon>
        <taxon>Planctomycetia incertae sedis</taxon>
        <taxon>Rohdeia</taxon>
    </lineage>
</organism>
<evidence type="ECO:0000313" key="1">
    <source>
        <dbReference type="EMBL" id="QDU86296.1"/>
    </source>
</evidence>
<dbReference type="OrthoDB" id="300049at2"/>
<gene>
    <name evidence="1" type="ORF">Pla163_34470</name>
</gene>
<dbReference type="RefSeq" id="WP_145191272.1">
    <property type="nucleotide sequence ID" value="NZ_CP036290.1"/>
</dbReference>
<evidence type="ECO:0000313" key="2">
    <source>
        <dbReference type="Proteomes" id="UP000319342"/>
    </source>
</evidence>